<keyword evidence="5" id="KW-1278">Translocase</keyword>
<dbReference type="Proteomes" id="UP001233999">
    <property type="component" value="Unassembled WGS sequence"/>
</dbReference>
<evidence type="ECO:0000313" key="12">
    <source>
        <dbReference type="EMBL" id="KAJ9588533.1"/>
    </source>
</evidence>
<dbReference type="EMBL" id="JASPKZ010005673">
    <property type="protein sequence ID" value="KAJ9588533.1"/>
    <property type="molecule type" value="Genomic_DNA"/>
</dbReference>
<feature type="transmembrane region" description="Helical" evidence="11">
    <location>
        <begin position="59"/>
        <end position="80"/>
    </location>
</feature>
<evidence type="ECO:0000256" key="7">
    <source>
        <dbReference type="ARBA" id="ARBA00023027"/>
    </source>
</evidence>
<dbReference type="GO" id="GO:0016020">
    <property type="term" value="C:membrane"/>
    <property type="evidence" value="ECO:0007669"/>
    <property type="project" value="UniProtKB-SubCell"/>
</dbReference>
<name>A0AAD7ZZA5_DIPPU</name>
<dbReference type="Pfam" id="PF00420">
    <property type="entry name" value="Oxidored_q2"/>
    <property type="match status" value="1"/>
</dbReference>
<comment type="caution">
    <text evidence="12">The sequence shown here is derived from an EMBL/GenBank/DDBJ whole genome shotgun (WGS) entry which is preliminary data.</text>
</comment>
<evidence type="ECO:0000256" key="2">
    <source>
        <dbReference type="ARBA" id="ARBA00010519"/>
    </source>
</evidence>
<evidence type="ECO:0000256" key="8">
    <source>
        <dbReference type="ARBA" id="ARBA00023136"/>
    </source>
</evidence>
<evidence type="ECO:0000256" key="9">
    <source>
        <dbReference type="ARBA" id="ARBA00031586"/>
    </source>
</evidence>
<gene>
    <name evidence="12" type="ORF">L9F63_018096</name>
</gene>
<feature type="non-terminal residue" evidence="12">
    <location>
        <position position="92"/>
    </location>
</feature>
<evidence type="ECO:0000256" key="3">
    <source>
        <dbReference type="ARBA" id="ARBA00016612"/>
    </source>
</evidence>
<proteinExistence type="inferred from homology"/>
<comment type="catalytic activity">
    <reaction evidence="10">
        <text>a ubiquinone + NADH + 5 H(+)(in) = a ubiquinol + NAD(+) + 4 H(+)(out)</text>
        <dbReference type="Rhea" id="RHEA:29091"/>
        <dbReference type="Rhea" id="RHEA-COMP:9565"/>
        <dbReference type="Rhea" id="RHEA-COMP:9566"/>
        <dbReference type="ChEBI" id="CHEBI:15378"/>
        <dbReference type="ChEBI" id="CHEBI:16389"/>
        <dbReference type="ChEBI" id="CHEBI:17976"/>
        <dbReference type="ChEBI" id="CHEBI:57540"/>
        <dbReference type="ChEBI" id="CHEBI:57945"/>
        <dbReference type="EC" id="7.1.1.2"/>
    </reaction>
</comment>
<keyword evidence="7" id="KW-0520">NAD</keyword>
<keyword evidence="4 11" id="KW-0812">Transmembrane</keyword>
<keyword evidence="8 11" id="KW-0472">Membrane</keyword>
<keyword evidence="13" id="KW-1185">Reference proteome</keyword>
<reference evidence="12" key="1">
    <citation type="journal article" date="2023" name="IScience">
        <title>Live-bearing cockroach genome reveals convergent evolutionary mechanisms linked to viviparity in insects and beyond.</title>
        <authorList>
            <person name="Fouks B."/>
            <person name="Harrison M.C."/>
            <person name="Mikhailova A.A."/>
            <person name="Marchal E."/>
            <person name="English S."/>
            <person name="Carruthers M."/>
            <person name="Jennings E.C."/>
            <person name="Chiamaka E.L."/>
            <person name="Frigard R.A."/>
            <person name="Pippel M."/>
            <person name="Attardo G.M."/>
            <person name="Benoit J.B."/>
            <person name="Bornberg-Bauer E."/>
            <person name="Tobe S.S."/>
        </authorList>
    </citation>
    <scope>NUCLEOTIDE SEQUENCE</scope>
    <source>
        <strain evidence="12">Stay&amp;Tobe</strain>
    </source>
</reference>
<comment type="similarity">
    <text evidence="2">Belongs to the complex I subunit 4L family.</text>
</comment>
<evidence type="ECO:0000256" key="6">
    <source>
        <dbReference type="ARBA" id="ARBA00022989"/>
    </source>
</evidence>
<accession>A0AAD7ZZA5</accession>
<comment type="subcellular location">
    <subcellularLocation>
        <location evidence="1">Membrane</location>
        <topology evidence="1">Multi-pass membrane protein</topology>
    </subcellularLocation>
</comment>
<evidence type="ECO:0000313" key="13">
    <source>
        <dbReference type="Proteomes" id="UP001233999"/>
    </source>
</evidence>
<protein>
    <recommendedName>
        <fullName evidence="3">NADH-ubiquinone oxidoreductase chain 4L</fullName>
    </recommendedName>
    <alternativeName>
        <fullName evidence="9">NADH dehydrogenase subunit 4L</fullName>
    </alternativeName>
</protein>
<evidence type="ECO:0000256" key="4">
    <source>
        <dbReference type="ARBA" id="ARBA00022692"/>
    </source>
</evidence>
<evidence type="ECO:0000256" key="11">
    <source>
        <dbReference type="SAM" id="Phobius"/>
    </source>
</evidence>
<organism evidence="12 13">
    <name type="scientific">Diploptera punctata</name>
    <name type="common">Pacific beetle cockroach</name>
    <dbReference type="NCBI Taxonomy" id="6984"/>
    <lineage>
        <taxon>Eukaryota</taxon>
        <taxon>Metazoa</taxon>
        <taxon>Ecdysozoa</taxon>
        <taxon>Arthropoda</taxon>
        <taxon>Hexapoda</taxon>
        <taxon>Insecta</taxon>
        <taxon>Pterygota</taxon>
        <taxon>Neoptera</taxon>
        <taxon>Polyneoptera</taxon>
        <taxon>Dictyoptera</taxon>
        <taxon>Blattodea</taxon>
        <taxon>Blaberoidea</taxon>
        <taxon>Blaberidae</taxon>
        <taxon>Diplopterinae</taxon>
        <taxon>Diploptera</taxon>
    </lineage>
</organism>
<dbReference type="GO" id="GO:0008137">
    <property type="term" value="F:NADH dehydrogenase (ubiquinone) activity"/>
    <property type="evidence" value="ECO:0007669"/>
    <property type="project" value="UniProtKB-EC"/>
</dbReference>
<evidence type="ECO:0000256" key="1">
    <source>
        <dbReference type="ARBA" id="ARBA00004141"/>
    </source>
</evidence>
<dbReference type="InterPro" id="IPR039428">
    <property type="entry name" value="NUOK/Mnh_C1-like"/>
</dbReference>
<evidence type="ECO:0000256" key="5">
    <source>
        <dbReference type="ARBA" id="ARBA00022967"/>
    </source>
</evidence>
<evidence type="ECO:0000256" key="10">
    <source>
        <dbReference type="ARBA" id="ARBA00049551"/>
    </source>
</evidence>
<dbReference type="Gene3D" id="1.10.287.3510">
    <property type="match status" value="1"/>
</dbReference>
<reference evidence="12" key="2">
    <citation type="submission" date="2023-05" db="EMBL/GenBank/DDBJ databases">
        <authorList>
            <person name="Fouks B."/>
        </authorList>
    </citation>
    <scope>NUCLEOTIDE SEQUENCE</scope>
    <source>
        <strain evidence="12">Stay&amp;Tobe</strain>
        <tissue evidence="12">Testes</tissue>
    </source>
</reference>
<feature type="non-terminal residue" evidence="12">
    <location>
        <position position="1"/>
    </location>
</feature>
<feature type="transmembrane region" description="Helical" evidence="11">
    <location>
        <begin position="21"/>
        <end position="39"/>
    </location>
</feature>
<keyword evidence="6 11" id="KW-1133">Transmembrane helix</keyword>
<sequence length="92" mass="10485">SNASTILFVVSASVFIIKQKLIILIVLIYYFLIMSFLACCFKKDNDCAFSFNYELYFRMFFLTFSVCEGALGLSILVSIIRRYGTNFSLSVA</sequence>
<dbReference type="AlphaFoldDB" id="A0AAD7ZZA5"/>